<evidence type="ECO:0000256" key="3">
    <source>
        <dbReference type="ARBA" id="ARBA00023224"/>
    </source>
</evidence>
<reference evidence="12" key="1">
    <citation type="submission" date="2023-08" db="EMBL/GenBank/DDBJ databases">
        <title>Rhodospirillaceae gen. nov., a novel taxon isolated from the Yangtze River Yuezi River estuary sludge.</title>
        <authorList>
            <person name="Ruan L."/>
        </authorList>
    </citation>
    <scope>NUCLEOTIDE SEQUENCE [LARGE SCALE GENOMIC DNA]</scope>
    <source>
        <strain evidence="12">R-7</strain>
    </source>
</reference>
<dbReference type="Proteomes" id="UP001230156">
    <property type="component" value="Unassembled WGS sequence"/>
</dbReference>
<name>A0ABU0YR84_9PROT</name>
<evidence type="ECO:0000313" key="11">
    <source>
        <dbReference type="EMBL" id="MDQ7249293.1"/>
    </source>
</evidence>
<evidence type="ECO:0000256" key="2">
    <source>
        <dbReference type="ARBA" id="ARBA00022519"/>
    </source>
</evidence>
<dbReference type="InterPro" id="IPR032255">
    <property type="entry name" value="HBM"/>
</dbReference>
<dbReference type="Gene3D" id="1.10.8.500">
    <property type="entry name" value="HAMP domain in histidine kinase"/>
    <property type="match status" value="1"/>
</dbReference>
<dbReference type="Gene3D" id="1.20.1440.210">
    <property type="match status" value="1"/>
</dbReference>
<keyword evidence="2" id="KW-1003">Cell membrane</keyword>
<dbReference type="SUPFAM" id="SSF58104">
    <property type="entry name" value="Methyl-accepting chemotaxis protein (MCP) signaling domain"/>
    <property type="match status" value="1"/>
</dbReference>
<gene>
    <name evidence="11" type="ORF">Q8A70_16520</name>
</gene>
<keyword evidence="12" id="KW-1185">Reference proteome</keyword>
<comment type="similarity">
    <text evidence="4">Belongs to the methyl-accepting chemotaxis (MCP) protein family.</text>
</comment>
<keyword evidence="6" id="KW-0472">Membrane</keyword>
<dbReference type="RefSeq" id="WP_379957128.1">
    <property type="nucleotide sequence ID" value="NZ_JAUYVI010000005.1"/>
</dbReference>
<dbReference type="CDD" id="cd06225">
    <property type="entry name" value="HAMP"/>
    <property type="match status" value="1"/>
</dbReference>
<dbReference type="PANTHER" id="PTHR32089">
    <property type="entry name" value="METHYL-ACCEPTING CHEMOTAXIS PROTEIN MCPB"/>
    <property type="match status" value="1"/>
</dbReference>
<protein>
    <submittedName>
        <fullName evidence="11">Methyl-accepting chemotaxis protein</fullName>
    </submittedName>
</protein>
<accession>A0ABU0YR84</accession>
<organism evidence="11 12">
    <name type="scientific">Dongia sedimenti</name>
    <dbReference type="NCBI Taxonomy" id="3064282"/>
    <lineage>
        <taxon>Bacteria</taxon>
        <taxon>Pseudomonadati</taxon>
        <taxon>Pseudomonadota</taxon>
        <taxon>Alphaproteobacteria</taxon>
        <taxon>Rhodospirillales</taxon>
        <taxon>Dongiaceae</taxon>
        <taxon>Dongia</taxon>
    </lineage>
</organism>
<comment type="caution">
    <text evidence="11">The sequence shown here is derived from an EMBL/GenBank/DDBJ whole genome shotgun (WGS) entry which is preliminary data.</text>
</comment>
<dbReference type="InterPro" id="IPR003660">
    <property type="entry name" value="HAMP_dom"/>
</dbReference>
<dbReference type="SMART" id="SM00283">
    <property type="entry name" value="MA"/>
    <property type="match status" value="1"/>
</dbReference>
<dbReference type="SMART" id="SM00304">
    <property type="entry name" value="HAMP"/>
    <property type="match status" value="1"/>
</dbReference>
<sequence length="670" mass="69982">MALWRNLKIGVRLGIGIGVLLVLLVVIAGASYVSLAGARVNLADFKQAAQEAKISQGWSTGLAMLRFNFRGYQRDGQEKSRQSVEDAVAAFLDSVAKEKALFISAEDIKAADQVAELVGVYRDSFRKMVDYRVQFDAALAHMVELGPKLTENLNTAAKLAKASGDPALAIAASDAFASLQTLRLAVTKFRAEGSPEQVDQTLKAGDEFFKRTGDLIAKSQDPALKQALTDATAQTKDYLAGFDTMHKSTESSAEVFNGTLLKLGPQIQGLLDPITADAVKTQEEVGLRADAAMVQGIVTALSIAGVAILLGIGIGFAVALSITKPIGAMTGAMGVLAAGDKTVEIPARGQKDEIGAMAGAVQVFKDNMIEADRLRAEQEAMKQRAEAERRQGMLDLADRFESSVGGVVNGVTSAATELQSTAQSMSATAEQTSRQSTAVAAASEETTQNVQTVAAATEELSASIAEINSQVSESNRIVREAVTQAQDTNAKVKGLSDAAQKIGEVVRLINDIAGQTNLLALNATIEAARAGEMGKGFAVVASEVKTLATQTAKATEEIAAQVRSIQEATHSSAEAIGSITHTIGRVSEISTAIASAVEEQGAATQEISRNVQQAAAGTQEVSSNISGVTEAAQQTGSAASEVLSAAGELGKNGVLLKTQVEEFLRTVRAA</sequence>
<feature type="transmembrane region" description="Helical" evidence="6">
    <location>
        <begin position="297"/>
        <end position="320"/>
    </location>
</feature>
<evidence type="ECO:0000256" key="5">
    <source>
        <dbReference type="PROSITE-ProRule" id="PRU00284"/>
    </source>
</evidence>
<dbReference type="Pfam" id="PF00672">
    <property type="entry name" value="HAMP"/>
    <property type="match status" value="1"/>
</dbReference>
<dbReference type="PROSITE" id="PS50885">
    <property type="entry name" value="HAMP"/>
    <property type="match status" value="1"/>
</dbReference>
<dbReference type="PROSITE" id="PS51753">
    <property type="entry name" value="HBM"/>
    <property type="match status" value="1"/>
</dbReference>
<evidence type="ECO:0000259" key="7">
    <source>
        <dbReference type="PROSITE" id="PS50111"/>
    </source>
</evidence>
<evidence type="ECO:0000256" key="6">
    <source>
        <dbReference type="SAM" id="Phobius"/>
    </source>
</evidence>
<keyword evidence="6" id="KW-0812">Transmembrane</keyword>
<feature type="domain" description="T-SNARE coiled-coil homology" evidence="8">
    <location>
        <begin position="566"/>
        <end position="628"/>
    </location>
</feature>
<evidence type="ECO:0000256" key="4">
    <source>
        <dbReference type="ARBA" id="ARBA00029447"/>
    </source>
</evidence>
<dbReference type="Pfam" id="PF00015">
    <property type="entry name" value="MCPsignal"/>
    <property type="match status" value="1"/>
</dbReference>
<dbReference type="InterPro" id="IPR004089">
    <property type="entry name" value="MCPsignal_dom"/>
</dbReference>
<keyword evidence="2" id="KW-0997">Cell inner membrane</keyword>
<feature type="domain" description="HAMP" evidence="9">
    <location>
        <begin position="320"/>
        <end position="373"/>
    </location>
</feature>
<feature type="transmembrane region" description="Helical" evidence="6">
    <location>
        <begin position="12"/>
        <end position="33"/>
    </location>
</feature>
<evidence type="ECO:0000259" key="9">
    <source>
        <dbReference type="PROSITE" id="PS50885"/>
    </source>
</evidence>
<proteinExistence type="inferred from homology"/>
<feature type="domain" description="Methyl-accepting transducer" evidence="7">
    <location>
        <begin position="414"/>
        <end position="650"/>
    </location>
</feature>
<evidence type="ECO:0000313" key="12">
    <source>
        <dbReference type="Proteomes" id="UP001230156"/>
    </source>
</evidence>
<evidence type="ECO:0000259" key="10">
    <source>
        <dbReference type="PROSITE" id="PS51753"/>
    </source>
</evidence>
<keyword evidence="6" id="KW-1133">Transmembrane helix</keyword>
<evidence type="ECO:0000256" key="1">
    <source>
        <dbReference type="ARBA" id="ARBA00004429"/>
    </source>
</evidence>
<dbReference type="PROSITE" id="PS50192">
    <property type="entry name" value="T_SNARE"/>
    <property type="match status" value="1"/>
</dbReference>
<dbReference type="InterPro" id="IPR000727">
    <property type="entry name" value="T_SNARE_dom"/>
</dbReference>
<evidence type="ECO:0000259" key="8">
    <source>
        <dbReference type="PROSITE" id="PS50192"/>
    </source>
</evidence>
<keyword evidence="3 5" id="KW-0807">Transducer</keyword>
<comment type="subcellular location">
    <subcellularLocation>
        <location evidence="1">Cell inner membrane</location>
        <topology evidence="1">Multi-pass membrane protein</topology>
    </subcellularLocation>
</comment>
<dbReference type="PROSITE" id="PS50111">
    <property type="entry name" value="CHEMOTAXIS_TRANSDUC_2"/>
    <property type="match status" value="1"/>
</dbReference>
<feature type="domain" description="HBM" evidence="10">
    <location>
        <begin position="47"/>
        <end position="286"/>
    </location>
</feature>
<dbReference type="EMBL" id="JAUYVI010000005">
    <property type="protein sequence ID" value="MDQ7249293.1"/>
    <property type="molecule type" value="Genomic_DNA"/>
</dbReference>
<dbReference type="PANTHER" id="PTHR32089:SF112">
    <property type="entry name" value="LYSOZYME-LIKE PROTEIN-RELATED"/>
    <property type="match status" value="1"/>
</dbReference>
<dbReference type="Gene3D" id="1.10.287.950">
    <property type="entry name" value="Methyl-accepting chemotaxis protein"/>
    <property type="match status" value="1"/>
</dbReference>
<dbReference type="SMART" id="SM01358">
    <property type="entry name" value="HBM"/>
    <property type="match status" value="1"/>
</dbReference>